<dbReference type="Proteomes" id="UP000028719">
    <property type="component" value="Unassembled WGS sequence"/>
</dbReference>
<dbReference type="RefSeq" id="WP_034751716.1">
    <property type="nucleotide sequence ID" value="NZ_JPRI01000015.1"/>
</dbReference>
<feature type="domain" description="Plasmid replication protein RepL" evidence="1">
    <location>
        <begin position="2"/>
        <end position="156"/>
    </location>
</feature>
<sequence length="165" mass="19155">MENKKIYQTETKTIIDHQTGEIIQTEHNQKGFVEKEPDYVKLYLQDIARLNNLPPSASSLMTLIIRSMGYNNLFFAFKPLKEMFCEELKMPMNTLNKQIDNLRKANILLPIPNKRGCYLVDPNLFARGSWNDIKQLRLIIDYNIDGSRNLSSNAPQQLKQLSFGF</sequence>
<evidence type="ECO:0000313" key="2">
    <source>
        <dbReference type="EMBL" id="KFF22064.1"/>
    </source>
</evidence>
<name>A0ABR4UF49_9FLAO</name>
<keyword evidence="3" id="KW-1185">Reference proteome</keyword>
<protein>
    <recommendedName>
        <fullName evidence="1">Plasmid replication protein RepL domain-containing protein</fullName>
    </recommendedName>
</protein>
<dbReference type="InterPro" id="IPR008813">
    <property type="entry name" value="Plasmid_replication_RepL"/>
</dbReference>
<organism evidence="2 3">
    <name type="scientific">Chryseobacterium vrystaatense</name>
    <dbReference type="NCBI Taxonomy" id="307480"/>
    <lineage>
        <taxon>Bacteria</taxon>
        <taxon>Pseudomonadati</taxon>
        <taxon>Bacteroidota</taxon>
        <taxon>Flavobacteriia</taxon>
        <taxon>Flavobacteriales</taxon>
        <taxon>Weeksellaceae</taxon>
        <taxon>Chryseobacterium group</taxon>
        <taxon>Chryseobacterium</taxon>
    </lineage>
</organism>
<dbReference type="Pfam" id="PF05732">
    <property type="entry name" value="RepL"/>
    <property type="match status" value="1"/>
</dbReference>
<reference evidence="2 3" key="1">
    <citation type="submission" date="2014-07" db="EMBL/GenBank/DDBJ databases">
        <title>Genome of Chryseobacterium vrystaatense LMG 22846.</title>
        <authorList>
            <person name="Pipes S.E."/>
            <person name="Stropko S.J."/>
            <person name="Newman J.D."/>
        </authorList>
    </citation>
    <scope>NUCLEOTIDE SEQUENCE [LARGE SCALE GENOMIC DNA]</scope>
    <source>
        <strain evidence="2 3">LMG 22846</strain>
    </source>
</reference>
<proteinExistence type="predicted"/>
<evidence type="ECO:0000259" key="1">
    <source>
        <dbReference type="Pfam" id="PF05732"/>
    </source>
</evidence>
<dbReference type="EMBL" id="JPRI01000015">
    <property type="protein sequence ID" value="KFF22064.1"/>
    <property type="molecule type" value="Genomic_DNA"/>
</dbReference>
<comment type="caution">
    <text evidence="2">The sequence shown here is derived from an EMBL/GenBank/DDBJ whole genome shotgun (WGS) entry which is preliminary data.</text>
</comment>
<gene>
    <name evidence="2" type="ORF">IW16_26765</name>
</gene>
<evidence type="ECO:0000313" key="3">
    <source>
        <dbReference type="Proteomes" id="UP000028719"/>
    </source>
</evidence>
<accession>A0ABR4UF49</accession>